<sequence length="313" mass="35902">MDSEKCITNSRVNKFSPLKPLSLRELGKKRTFEARDLEILNTKKVLASVCSRMLYTLCIYLFLLGFFLAYMKLLFHFDIMDDYPRVRGLDSPLSLNPGISVVPTPSDRTSLVHLRISNPVSYSSLVDEMTAYLIYYQFHFTGGMYANCEDLRNYLNPRRSCRYNLDAAGPCNLKNGFGFFRGQPCFAVKLNRIYGWLPDPVANATGVQVKCEGLTQVDSDYLGRVCYYDMDSLKSYGSGQTDDEWCHRDHGIFSPVFYPFINQGNYHSPLVFVQFRNPKRHVVIWIKCYAIAKNIRVDVAENEGSVVFQLLVE</sequence>
<dbReference type="GO" id="GO:1990573">
    <property type="term" value="P:potassium ion import across plasma membrane"/>
    <property type="evidence" value="ECO:0007669"/>
    <property type="project" value="TreeGrafter"/>
</dbReference>
<dbReference type="GO" id="GO:0030007">
    <property type="term" value="P:intracellular potassium ion homeostasis"/>
    <property type="evidence" value="ECO:0007669"/>
    <property type="project" value="TreeGrafter"/>
</dbReference>
<comment type="caution">
    <text evidence="7">The sequence shown here is derived from an EMBL/GenBank/DDBJ whole genome shotgun (WGS) entry which is preliminary data.</text>
</comment>
<protein>
    <submittedName>
        <fullName evidence="7">Sodium:potassium dependent atpase beta subunit</fullName>
    </submittedName>
</protein>
<evidence type="ECO:0000256" key="5">
    <source>
        <dbReference type="ARBA" id="ARBA00022989"/>
    </source>
</evidence>
<name>A0A2H1C1L6_FASHE</name>
<organism evidence="7 8">
    <name type="scientific">Fasciola hepatica</name>
    <name type="common">Liver fluke</name>
    <dbReference type="NCBI Taxonomy" id="6192"/>
    <lineage>
        <taxon>Eukaryota</taxon>
        <taxon>Metazoa</taxon>
        <taxon>Spiralia</taxon>
        <taxon>Lophotrochozoa</taxon>
        <taxon>Platyhelminthes</taxon>
        <taxon>Trematoda</taxon>
        <taxon>Digenea</taxon>
        <taxon>Plagiorchiida</taxon>
        <taxon>Echinostomata</taxon>
        <taxon>Echinostomatoidea</taxon>
        <taxon>Fasciolidae</taxon>
        <taxon>Fasciola</taxon>
    </lineage>
</organism>
<proteinExistence type="inferred from homology"/>
<dbReference type="Pfam" id="PF00287">
    <property type="entry name" value="Na_K-ATPase"/>
    <property type="match status" value="1"/>
</dbReference>
<dbReference type="InterPro" id="IPR038702">
    <property type="entry name" value="Na/K_ATPase_sub_beta_sf"/>
</dbReference>
<evidence type="ECO:0000313" key="8">
    <source>
        <dbReference type="Proteomes" id="UP000230066"/>
    </source>
</evidence>
<dbReference type="GO" id="GO:0006883">
    <property type="term" value="P:intracellular sodium ion homeostasis"/>
    <property type="evidence" value="ECO:0007669"/>
    <property type="project" value="TreeGrafter"/>
</dbReference>
<dbReference type="GO" id="GO:0005890">
    <property type="term" value="C:sodium:potassium-exchanging ATPase complex"/>
    <property type="evidence" value="ECO:0007669"/>
    <property type="project" value="InterPro"/>
</dbReference>
<evidence type="ECO:0000256" key="1">
    <source>
        <dbReference type="ARBA" id="ARBA00004606"/>
    </source>
</evidence>
<dbReference type="InterPro" id="IPR000402">
    <property type="entry name" value="Na/K_ATPase_sub_beta"/>
</dbReference>
<evidence type="ECO:0000256" key="2">
    <source>
        <dbReference type="ARBA" id="ARBA00005876"/>
    </source>
</evidence>
<evidence type="ECO:0000256" key="3">
    <source>
        <dbReference type="ARBA" id="ARBA00022692"/>
    </source>
</evidence>
<comment type="subcellular location">
    <subcellularLocation>
        <location evidence="1">Membrane</location>
        <topology evidence="1">Single-pass type II membrane protein</topology>
    </subcellularLocation>
</comment>
<dbReference type="Proteomes" id="UP000230066">
    <property type="component" value="Unassembled WGS sequence"/>
</dbReference>
<dbReference type="PANTHER" id="PTHR11523:SF28">
    <property type="entry name" value="NA_K-ATPASE BETA SUBUNIT ISOFORM 4-RELATED"/>
    <property type="match status" value="1"/>
</dbReference>
<keyword evidence="8" id="KW-1185">Reference proteome</keyword>
<keyword evidence="5" id="KW-1133">Transmembrane helix</keyword>
<dbReference type="GO" id="GO:0001671">
    <property type="term" value="F:ATPase activator activity"/>
    <property type="evidence" value="ECO:0007669"/>
    <property type="project" value="TreeGrafter"/>
</dbReference>
<comment type="similarity">
    <text evidence="2">Belongs to the X(+)/potassium ATPases subunit beta family.</text>
</comment>
<dbReference type="GO" id="GO:0036376">
    <property type="term" value="P:sodium ion export across plasma membrane"/>
    <property type="evidence" value="ECO:0007669"/>
    <property type="project" value="TreeGrafter"/>
</dbReference>
<evidence type="ECO:0000313" key="7">
    <source>
        <dbReference type="EMBL" id="THD21015.1"/>
    </source>
</evidence>
<evidence type="ECO:0000256" key="4">
    <source>
        <dbReference type="ARBA" id="ARBA00022968"/>
    </source>
</evidence>
<gene>
    <name evidence="7" type="ORF">D915_008376</name>
</gene>
<keyword evidence="6" id="KW-0472">Membrane</keyword>
<keyword evidence="4" id="KW-0735">Signal-anchor</keyword>
<keyword evidence="3" id="KW-0812">Transmembrane</keyword>
<dbReference type="PANTHER" id="PTHR11523">
    <property type="entry name" value="SODIUM/POTASSIUM-DEPENDENT ATPASE BETA SUBUNIT"/>
    <property type="match status" value="1"/>
</dbReference>
<evidence type="ECO:0000256" key="6">
    <source>
        <dbReference type="ARBA" id="ARBA00023136"/>
    </source>
</evidence>
<dbReference type="Gene3D" id="2.60.40.1660">
    <property type="entry name" value="Na, k-atpase alpha subunit"/>
    <property type="match status" value="1"/>
</dbReference>
<reference evidence="7" key="1">
    <citation type="submission" date="2019-03" db="EMBL/GenBank/DDBJ databases">
        <title>Improved annotation for the trematode Fasciola hepatica.</title>
        <authorList>
            <person name="Choi Y.-J."/>
            <person name="Martin J."/>
            <person name="Mitreva M."/>
        </authorList>
    </citation>
    <scope>NUCLEOTIDE SEQUENCE [LARGE SCALE GENOMIC DNA]</scope>
</reference>
<dbReference type="AlphaFoldDB" id="A0A2H1C1L6"/>
<dbReference type="EMBL" id="JXXN02003939">
    <property type="protein sequence ID" value="THD21015.1"/>
    <property type="molecule type" value="Genomic_DNA"/>
</dbReference>
<accession>A0A2H1C1L6</accession>